<evidence type="ECO:0000313" key="2">
    <source>
        <dbReference type="EMBL" id="CAB5000068.1"/>
    </source>
</evidence>
<proteinExistence type="predicted"/>
<dbReference type="Gene3D" id="2.30.110.10">
    <property type="entry name" value="Electron Transport, Fmn-binding Protein, Chain A"/>
    <property type="match status" value="1"/>
</dbReference>
<evidence type="ECO:0000259" key="1">
    <source>
        <dbReference type="Pfam" id="PF01243"/>
    </source>
</evidence>
<dbReference type="PANTHER" id="PTHR40660">
    <property type="entry name" value="5'-PHOSPHATE OXIDASE PUTATIVE DOMAIN-CONTAINING PROTEIN-RELATED"/>
    <property type="match status" value="1"/>
</dbReference>
<dbReference type="Pfam" id="PF01243">
    <property type="entry name" value="PNPOx_N"/>
    <property type="match status" value="1"/>
</dbReference>
<name>A0A6J7P568_9ZZZZ</name>
<dbReference type="AlphaFoldDB" id="A0A6J7P568"/>
<dbReference type="EMBL" id="CAFBOM010000286">
    <property type="protein sequence ID" value="CAB5000068.1"/>
    <property type="molecule type" value="Genomic_DNA"/>
</dbReference>
<feature type="domain" description="Pyridoxamine 5'-phosphate oxidase N-terminal" evidence="1">
    <location>
        <begin position="16"/>
        <end position="109"/>
    </location>
</feature>
<organism evidence="2">
    <name type="scientific">freshwater metagenome</name>
    <dbReference type="NCBI Taxonomy" id="449393"/>
    <lineage>
        <taxon>unclassified sequences</taxon>
        <taxon>metagenomes</taxon>
        <taxon>ecological metagenomes</taxon>
    </lineage>
</organism>
<dbReference type="SUPFAM" id="SSF50475">
    <property type="entry name" value="FMN-binding split barrel"/>
    <property type="match status" value="1"/>
</dbReference>
<dbReference type="InterPro" id="IPR012349">
    <property type="entry name" value="Split_barrel_FMN-bd"/>
</dbReference>
<sequence>MFHKVIVHTRVMELTLEMKTCLDQSVLCWVATADNDGRPSVSPKEVFTSDGERILIAHIASPKTVRNIRVNPQVMVSVVDVFAQHGWQFSGEASLTWADTSGFAELVKPLDVITQGLYPIKAVMVVTVGDAQRIVAPSSWLFPDWPKDVVRQQVLSRYGVRDL</sequence>
<reference evidence="2" key="1">
    <citation type="submission" date="2020-05" db="EMBL/GenBank/DDBJ databases">
        <authorList>
            <person name="Chiriac C."/>
            <person name="Salcher M."/>
            <person name="Ghai R."/>
            <person name="Kavagutti S V."/>
        </authorList>
    </citation>
    <scope>NUCLEOTIDE SEQUENCE</scope>
</reference>
<dbReference type="PANTHER" id="PTHR40660:SF1">
    <property type="entry name" value="5'-PHOSPHATE OXIDASE PUTATIVE DOMAIN-CONTAINING PROTEIN-RELATED"/>
    <property type="match status" value="1"/>
</dbReference>
<protein>
    <submittedName>
        <fullName evidence="2">Unannotated protein</fullName>
    </submittedName>
</protein>
<gene>
    <name evidence="2" type="ORF">UFOPK3957_01520</name>
</gene>
<dbReference type="InterPro" id="IPR011576">
    <property type="entry name" value="Pyridox_Oxase_N"/>
</dbReference>
<accession>A0A6J7P568</accession>